<dbReference type="AlphaFoldDB" id="A0A1R2AQS8"/>
<reference evidence="4 5" key="1">
    <citation type="submission" date="2016-11" db="EMBL/GenBank/DDBJ databases">
        <title>The macronuclear genome of Stentor coeruleus: a giant cell with tiny introns.</title>
        <authorList>
            <person name="Slabodnick M."/>
            <person name="Ruby J.G."/>
            <person name="Reiff S.B."/>
            <person name="Swart E.C."/>
            <person name="Gosai S."/>
            <person name="Prabakaran S."/>
            <person name="Witkowska E."/>
            <person name="Larue G.E."/>
            <person name="Fisher S."/>
            <person name="Freeman R.M."/>
            <person name="Gunawardena J."/>
            <person name="Chu W."/>
            <person name="Stover N.A."/>
            <person name="Gregory B.D."/>
            <person name="Nowacki M."/>
            <person name="Derisi J."/>
            <person name="Roy S.W."/>
            <person name="Marshall W.F."/>
            <person name="Sood P."/>
        </authorList>
    </citation>
    <scope>NUCLEOTIDE SEQUENCE [LARGE SCALE GENOMIC DNA]</scope>
    <source>
        <strain evidence="4">WM001</strain>
    </source>
</reference>
<dbReference type="InterPro" id="IPR001932">
    <property type="entry name" value="PPM-type_phosphatase-like_dom"/>
</dbReference>
<evidence type="ECO:0000313" key="4">
    <source>
        <dbReference type="EMBL" id="OMJ66874.1"/>
    </source>
</evidence>
<evidence type="ECO:0000256" key="1">
    <source>
        <dbReference type="ARBA" id="ARBA00004370"/>
    </source>
</evidence>
<evidence type="ECO:0000259" key="3">
    <source>
        <dbReference type="PROSITE" id="PS51746"/>
    </source>
</evidence>
<dbReference type="Proteomes" id="UP000187209">
    <property type="component" value="Unassembled WGS sequence"/>
</dbReference>
<accession>A0A1R2AQS8</accession>
<organism evidence="4 5">
    <name type="scientific">Stentor coeruleus</name>
    <dbReference type="NCBI Taxonomy" id="5963"/>
    <lineage>
        <taxon>Eukaryota</taxon>
        <taxon>Sar</taxon>
        <taxon>Alveolata</taxon>
        <taxon>Ciliophora</taxon>
        <taxon>Postciliodesmatophora</taxon>
        <taxon>Heterotrichea</taxon>
        <taxon>Heterotrichida</taxon>
        <taxon>Stentoridae</taxon>
        <taxon>Stentor</taxon>
    </lineage>
</organism>
<dbReference type="Pfam" id="PF00481">
    <property type="entry name" value="PP2C"/>
    <property type="match status" value="2"/>
</dbReference>
<dbReference type="SMART" id="SM00332">
    <property type="entry name" value="PP2Cc"/>
    <property type="match status" value="1"/>
</dbReference>
<name>A0A1R2AQS8_9CILI</name>
<sequence length="447" mass="50331">MGSCALSKTDQEKSIIPVIQLQYSRQALIKIHKKDQTDASQEFSEIAFHLSEPLKTYSDLICISNRIFQLSLSIIPGLIPRLDQEKVCQDNCFALSNDEYIFIGLYDGHGFNGDKVSLFCSELAQNLFSVVKSFPDPIEFLKYVTDKCASELKKSDIDSSLSGCTQVLVLYLNSKIYCATLGDSRAVLASSNPPEMVPVSYNGPFHMNPLLVEVKQRRNSILSKNIVPVQLTFDQKPDLPEEMMRITQCGGRVEQLKSDDECGFGPFRVWEMKQNFPGLSVSRALGDFNCKKLGIISEPVCSMHTIGEEDYFLVVASDGIWDVMDNDDVINFIENYRRLCKSKTKISVQGHLVNPSNSSISQMLCEEARVRWFSIIKEEDVTIDDISCVILQLKDTPLKSHIKNQNPIAKPQILNENLETSKIKDYQNKDLKRGSLLIPSSNSPIFI</sequence>
<dbReference type="EMBL" id="MPUH01001614">
    <property type="protein sequence ID" value="OMJ66874.1"/>
    <property type="molecule type" value="Genomic_DNA"/>
</dbReference>
<evidence type="ECO:0000256" key="2">
    <source>
        <dbReference type="ARBA" id="ARBA00023136"/>
    </source>
</evidence>
<evidence type="ECO:0000313" key="5">
    <source>
        <dbReference type="Proteomes" id="UP000187209"/>
    </source>
</evidence>
<dbReference type="SUPFAM" id="SSF81606">
    <property type="entry name" value="PP2C-like"/>
    <property type="match status" value="1"/>
</dbReference>
<protein>
    <recommendedName>
        <fullName evidence="3">PPM-type phosphatase domain-containing protein</fullName>
    </recommendedName>
</protein>
<comment type="subcellular location">
    <subcellularLocation>
        <location evidence="1">Membrane</location>
    </subcellularLocation>
</comment>
<dbReference type="GO" id="GO:0004722">
    <property type="term" value="F:protein serine/threonine phosphatase activity"/>
    <property type="evidence" value="ECO:0007669"/>
    <property type="project" value="InterPro"/>
</dbReference>
<dbReference type="InterPro" id="IPR015655">
    <property type="entry name" value="PP2C"/>
</dbReference>
<dbReference type="Gene3D" id="3.60.40.10">
    <property type="entry name" value="PPM-type phosphatase domain"/>
    <property type="match status" value="1"/>
</dbReference>
<dbReference type="GO" id="GO:0016020">
    <property type="term" value="C:membrane"/>
    <property type="evidence" value="ECO:0007669"/>
    <property type="project" value="UniProtKB-SubCell"/>
</dbReference>
<dbReference type="CDD" id="cd00143">
    <property type="entry name" value="PP2Cc"/>
    <property type="match status" value="1"/>
</dbReference>
<proteinExistence type="predicted"/>
<dbReference type="InterPro" id="IPR036457">
    <property type="entry name" value="PPM-type-like_dom_sf"/>
</dbReference>
<feature type="domain" description="PPM-type phosphatase" evidence="3">
    <location>
        <begin position="69"/>
        <end position="393"/>
    </location>
</feature>
<gene>
    <name evidence="4" type="ORF">SteCoe_36138</name>
</gene>
<comment type="caution">
    <text evidence="4">The sequence shown here is derived from an EMBL/GenBank/DDBJ whole genome shotgun (WGS) entry which is preliminary data.</text>
</comment>
<keyword evidence="5" id="KW-1185">Reference proteome</keyword>
<dbReference type="PANTHER" id="PTHR47992">
    <property type="entry name" value="PROTEIN PHOSPHATASE"/>
    <property type="match status" value="1"/>
</dbReference>
<dbReference type="PROSITE" id="PS51746">
    <property type="entry name" value="PPM_2"/>
    <property type="match status" value="1"/>
</dbReference>
<keyword evidence="2" id="KW-0472">Membrane</keyword>